<dbReference type="Pfam" id="PF00651">
    <property type="entry name" value="BTB"/>
    <property type="match status" value="1"/>
</dbReference>
<dbReference type="SUPFAM" id="SSF54695">
    <property type="entry name" value="POZ domain"/>
    <property type="match status" value="1"/>
</dbReference>
<dbReference type="Gene3D" id="3.30.710.10">
    <property type="entry name" value="Potassium Channel Kv1.1, Chain A"/>
    <property type="match status" value="1"/>
</dbReference>
<proteinExistence type="predicted"/>
<dbReference type="EMBL" id="CAJEWN010000042">
    <property type="protein sequence ID" value="CAD2148937.1"/>
    <property type="molecule type" value="Genomic_DNA"/>
</dbReference>
<dbReference type="OrthoDB" id="6777468at2759"/>
<dbReference type="PROSITE" id="PS50097">
    <property type="entry name" value="BTB"/>
    <property type="match status" value="1"/>
</dbReference>
<dbReference type="AlphaFoldDB" id="A0A6V7UAR6"/>
<sequence>MLDNHILFIKTLQTKTFPYLKIILGNLRLACKVEIDCYNSHNKLQNTYIDMLNEEILTDFVIKVGDEVIKTHKCILAKNSKVFHRMFEQDGMTEAQNASF</sequence>
<reference evidence="2 3" key="1">
    <citation type="submission" date="2020-08" db="EMBL/GenBank/DDBJ databases">
        <authorList>
            <person name="Koutsovoulos G."/>
            <person name="Danchin GJ E."/>
        </authorList>
    </citation>
    <scope>NUCLEOTIDE SEQUENCE [LARGE SCALE GENOMIC DNA]</scope>
</reference>
<comment type="caution">
    <text evidence="2">The sequence shown here is derived from an EMBL/GenBank/DDBJ whole genome shotgun (WGS) entry which is preliminary data.</text>
</comment>
<name>A0A6V7UAR6_MELEN</name>
<accession>A0A6V7UAR6</accession>
<dbReference type="InterPro" id="IPR011333">
    <property type="entry name" value="SKP1/BTB/POZ_sf"/>
</dbReference>
<organism evidence="2 3">
    <name type="scientific">Meloidogyne enterolobii</name>
    <name type="common">Root-knot nematode worm</name>
    <name type="synonym">Meloidogyne mayaguensis</name>
    <dbReference type="NCBI Taxonomy" id="390850"/>
    <lineage>
        <taxon>Eukaryota</taxon>
        <taxon>Metazoa</taxon>
        <taxon>Ecdysozoa</taxon>
        <taxon>Nematoda</taxon>
        <taxon>Chromadorea</taxon>
        <taxon>Rhabditida</taxon>
        <taxon>Tylenchina</taxon>
        <taxon>Tylenchomorpha</taxon>
        <taxon>Tylenchoidea</taxon>
        <taxon>Meloidogynidae</taxon>
        <taxon>Meloidogyninae</taxon>
        <taxon>Meloidogyne</taxon>
    </lineage>
</organism>
<dbReference type="InterPro" id="IPR000210">
    <property type="entry name" value="BTB/POZ_dom"/>
</dbReference>
<evidence type="ECO:0000259" key="1">
    <source>
        <dbReference type="PROSITE" id="PS50097"/>
    </source>
</evidence>
<evidence type="ECO:0000313" key="2">
    <source>
        <dbReference type="EMBL" id="CAD2148937.1"/>
    </source>
</evidence>
<dbReference type="CDD" id="cd18186">
    <property type="entry name" value="BTB_POZ_ZBTB_KLHL-like"/>
    <property type="match status" value="1"/>
</dbReference>
<gene>
    <name evidence="2" type="ORF">MENT_LOCUS9527</name>
</gene>
<feature type="domain" description="BTB" evidence="1">
    <location>
        <begin position="58"/>
        <end position="100"/>
    </location>
</feature>
<evidence type="ECO:0000313" key="3">
    <source>
        <dbReference type="Proteomes" id="UP000580250"/>
    </source>
</evidence>
<dbReference type="Proteomes" id="UP000580250">
    <property type="component" value="Unassembled WGS sequence"/>
</dbReference>
<protein>
    <recommendedName>
        <fullName evidence="1">BTB domain-containing protein</fullName>
    </recommendedName>
</protein>